<dbReference type="InterPro" id="IPR003439">
    <property type="entry name" value="ABC_transporter-like_ATP-bd"/>
</dbReference>
<protein>
    <submittedName>
        <fullName evidence="12">ABC transporter-like protein</fullName>
    </submittedName>
</protein>
<dbReference type="EMBL" id="KT982367">
    <property type="protein sequence ID" value="AOR51273.1"/>
    <property type="molecule type" value="Genomic_DNA"/>
</dbReference>
<dbReference type="Pfam" id="PF00664">
    <property type="entry name" value="ABC_membrane"/>
    <property type="match status" value="1"/>
</dbReference>
<evidence type="ECO:0000259" key="11">
    <source>
        <dbReference type="PROSITE" id="PS50929"/>
    </source>
</evidence>
<dbReference type="InterPro" id="IPR039421">
    <property type="entry name" value="Type_1_exporter"/>
</dbReference>
<evidence type="ECO:0000256" key="6">
    <source>
        <dbReference type="ARBA" id="ARBA00022840"/>
    </source>
</evidence>
<feature type="transmembrane region" description="Helical" evidence="9">
    <location>
        <begin position="57"/>
        <end position="75"/>
    </location>
</feature>
<keyword evidence="7 9" id="KW-1133">Transmembrane helix</keyword>
<feature type="domain" description="ABC transmembrane type-1" evidence="11">
    <location>
        <begin position="22"/>
        <end position="304"/>
    </location>
</feature>
<proteinExistence type="predicted"/>
<dbReference type="CDD" id="cd18552">
    <property type="entry name" value="ABC_6TM_MsbA_like"/>
    <property type="match status" value="1"/>
</dbReference>
<evidence type="ECO:0000256" key="7">
    <source>
        <dbReference type="ARBA" id="ARBA00022989"/>
    </source>
</evidence>
<dbReference type="Gene3D" id="3.40.50.300">
    <property type="entry name" value="P-loop containing nucleotide triphosphate hydrolases"/>
    <property type="match status" value="1"/>
</dbReference>
<dbReference type="InterPro" id="IPR027417">
    <property type="entry name" value="P-loop_NTPase"/>
</dbReference>
<evidence type="ECO:0000256" key="1">
    <source>
        <dbReference type="ARBA" id="ARBA00004651"/>
    </source>
</evidence>
<evidence type="ECO:0000256" key="3">
    <source>
        <dbReference type="ARBA" id="ARBA00022475"/>
    </source>
</evidence>
<dbReference type="InterPro" id="IPR017871">
    <property type="entry name" value="ABC_transporter-like_CS"/>
</dbReference>
<feature type="transmembrane region" description="Helical" evidence="9">
    <location>
        <begin position="163"/>
        <end position="180"/>
    </location>
</feature>
<evidence type="ECO:0000259" key="10">
    <source>
        <dbReference type="PROSITE" id="PS50893"/>
    </source>
</evidence>
<dbReference type="PANTHER" id="PTHR43394">
    <property type="entry name" value="ATP-DEPENDENT PERMEASE MDL1, MITOCHONDRIAL"/>
    <property type="match status" value="1"/>
</dbReference>
<dbReference type="AlphaFoldDB" id="A0A1C9U564"/>
<evidence type="ECO:0000256" key="8">
    <source>
        <dbReference type="ARBA" id="ARBA00023136"/>
    </source>
</evidence>
<dbReference type="PANTHER" id="PTHR43394:SF1">
    <property type="entry name" value="ATP-BINDING CASSETTE SUB-FAMILY B MEMBER 10, MITOCHONDRIAL"/>
    <property type="match status" value="1"/>
</dbReference>
<accession>A0A1C9U564</accession>
<keyword evidence="8 9" id="KW-0472">Membrane</keyword>
<dbReference type="SUPFAM" id="SSF90123">
    <property type="entry name" value="ABC transporter transmembrane region"/>
    <property type="match status" value="1"/>
</dbReference>
<name>A0A1C9U564_9BACT</name>
<evidence type="ECO:0000256" key="9">
    <source>
        <dbReference type="SAM" id="Phobius"/>
    </source>
</evidence>
<dbReference type="PROSITE" id="PS00211">
    <property type="entry name" value="ABC_TRANSPORTER_1"/>
    <property type="match status" value="1"/>
</dbReference>
<dbReference type="Gene3D" id="1.20.1560.10">
    <property type="entry name" value="ABC transporter type 1, transmembrane domain"/>
    <property type="match status" value="1"/>
</dbReference>
<dbReference type="InterPro" id="IPR003593">
    <property type="entry name" value="AAA+_ATPase"/>
</dbReference>
<dbReference type="FunFam" id="3.40.50.300:FF:000221">
    <property type="entry name" value="Multidrug ABC transporter ATP-binding protein"/>
    <property type="match status" value="1"/>
</dbReference>
<evidence type="ECO:0000256" key="2">
    <source>
        <dbReference type="ARBA" id="ARBA00022448"/>
    </source>
</evidence>
<dbReference type="GO" id="GO:0005524">
    <property type="term" value="F:ATP binding"/>
    <property type="evidence" value="ECO:0007669"/>
    <property type="project" value="UniProtKB-KW"/>
</dbReference>
<keyword evidence="5" id="KW-0547">Nucleotide-binding</keyword>
<organism evidence="12">
    <name type="scientific">uncultured bacterium pBF1</name>
    <dbReference type="NCBI Taxonomy" id="1781162"/>
    <lineage>
        <taxon>Bacteria</taxon>
        <taxon>environmental samples</taxon>
    </lineage>
</organism>
<sequence>MRFNDIYKRFWPYIKGYKFQFFIVFIGILLTVTATAGTAHIMKPLMDNMFIKKEHEMLYIIPALLIAIYLLKSIGRYIQSVFTTYIGLHIISRLREDLLTKILHLDMQFLYTNRSGELISRITNDITRVQYFVSSMLPELIRESLTVVALVGYVIYLNATLSFWALVVMPIIIIPLLSITKRLKRLSHRSQEKSADMMTRLTEVFNNSEIIKANATEKYELNRFSQENQHFFAINMKSTFTGELVSPLMEMIAAIGLAAVIFIGGKEVYEGKMSVGEFTAFLTAIGLVFQPLRGISAIYSRIQDAIAASERVFHVFDLENKIIDGPIALDQPIQSIELENLTLKFGDKTALENINLSIHAGQNIALVGQSGGGKSSLVNLLLRFYDPDEGTIRINHHSLKKYTQDTLRHQIAMVSQRVYIFQDTLAANVAYGDVLDEEQVIEALKMADAYEFATSLSDGIHTMMQEFGANLSGGQRQRIAIARAIYRHASLLILDEATSALDNESERRIQSALKAYAKDKITITIAHRLSTIVHADLILYFEKGRIVAQGTHQELLENSSEYQRLSRTLSE</sequence>
<evidence type="ECO:0000256" key="4">
    <source>
        <dbReference type="ARBA" id="ARBA00022692"/>
    </source>
</evidence>
<dbReference type="SMART" id="SM00382">
    <property type="entry name" value="AAA"/>
    <property type="match status" value="1"/>
</dbReference>
<dbReference type="GO" id="GO:0005886">
    <property type="term" value="C:plasma membrane"/>
    <property type="evidence" value="ECO:0007669"/>
    <property type="project" value="UniProtKB-SubCell"/>
</dbReference>
<feature type="domain" description="ABC transporter" evidence="10">
    <location>
        <begin position="336"/>
        <end position="568"/>
    </location>
</feature>
<dbReference type="GO" id="GO:0015421">
    <property type="term" value="F:ABC-type oligopeptide transporter activity"/>
    <property type="evidence" value="ECO:0007669"/>
    <property type="project" value="TreeGrafter"/>
</dbReference>
<dbReference type="PROSITE" id="PS50893">
    <property type="entry name" value="ABC_TRANSPORTER_2"/>
    <property type="match status" value="1"/>
</dbReference>
<feature type="transmembrane region" description="Helical" evidence="9">
    <location>
        <begin position="21"/>
        <end position="42"/>
    </location>
</feature>
<dbReference type="InterPro" id="IPR036640">
    <property type="entry name" value="ABC1_TM_sf"/>
</dbReference>
<keyword evidence="2" id="KW-0813">Transport</keyword>
<dbReference type="SUPFAM" id="SSF52540">
    <property type="entry name" value="P-loop containing nucleoside triphosphate hydrolases"/>
    <property type="match status" value="1"/>
</dbReference>
<comment type="subcellular location">
    <subcellularLocation>
        <location evidence="1">Cell membrane</location>
        <topology evidence="1">Multi-pass membrane protein</topology>
    </subcellularLocation>
</comment>
<dbReference type="GO" id="GO:0016887">
    <property type="term" value="F:ATP hydrolysis activity"/>
    <property type="evidence" value="ECO:0007669"/>
    <property type="project" value="InterPro"/>
</dbReference>
<keyword evidence="6" id="KW-0067">ATP-binding</keyword>
<reference evidence="12" key="1">
    <citation type="journal article" date="2016" name="Sci. Rep.">
        <title>Triclosan Resistome from Metagenome Reveals Diverse Enoyl Acyl Carrier Protein Reductases and Selective Enrichment of Triclosan Resistance Genes.</title>
        <authorList>
            <person name="Khan R."/>
            <person name="Kong H.G."/>
            <person name="Jung Y.H."/>
            <person name="Choi J."/>
            <person name="Baek K.Y."/>
            <person name="Hwang E.C."/>
            <person name="Lee S.W."/>
        </authorList>
    </citation>
    <scope>NUCLEOTIDE SEQUENCE</scope>
</reference>
<dbReference type="Pfam" id="PF00005">
    <property type="entry name" value="ABC_tran"/>
    <property type="match status" value="1"/>
</dbReference>
<evidence type="ECO:0000256" key="5">
    <source>
        <dbReference type="ARBA" id="ARBA00022741"/>
    </source>
</evidence>
<evidence type="ECO:0000313" key="12">
    <source>
        <dbReference type="EMBL" id="AOR51273.1"/>
    </source>
</evidence>
<dbReference type="PROSITE" id="PS50929">
    <property type="entry name" value="ABC_TM1F"/>
    <property type="match status" value="1"/>
</dbReference>
<keyword evidence="3" id="KW-1003">Cell membrane</keyword>
<dbReference type="InterPro" id="IPR011527">
    <property type="entry name" value="ABC1_TM_dom"/>
</dbReference>
<keyword evidence="4 9" id="KW-0812">Transmembrane</keyword>